<dbReference type="PROSITE" id="PS50110">
    <property type="entry name" value="RESPONSE_REGULATORY"/>
    <property type="match status" value="1"/>
</dbReference>
<dbReference type="Proteomes" id="UP000272528">
    <property type="component" value="Chromosome"/>
</dbReference>
<dbReference type="InterPro" id="IPR011006">
    <property type="entry name" value="CheY-like_superfamily"/>
</dbReference>
<evidence type="ECO:0000256" key="4">
    <source>
        <dbReference type="PROSITE-ProRule" id="PRU00169"/>
    </source>
</evidence>
<name>A0A3S9A3K6_9BACL</name>
<dbReference type="SMART" id="SM00342">
    <property type="entry name" value="HTH_ARAC"/>
    <property type="match status" value="1"/>
</dbReference>
<accession>A0A3S9A3K6</accession>
<dbReference type="GO" id="GO:0003700">
    <property type="term" value="F:DNA-binding transcription factor activity"/>
    <property type="evidence" value="ECO:0007669"/>
    <property type="project" value="InterPro"/>
</dbReference>
<sequence length="558" mass="64111">MYRLMIVDNEEYVVNGLVDLFSRLNDPDMELEVIGAYSSKDALEVMMRTKIDIVISDIRMPGMSGLELQRIIQGRWSRCKTIFLSGYDDFNYAQEAMRYGSVNYILKTEGDEVIIEAVKRAIHLLRNDSELQQIVQQAKQQLQKAITPLQREYFSIMLNGDPHAFRQMEKQFAELDIPLSPDKPIFVVAGRIDEWNEQYGYYDQSLLLYGLQNIAKEYLSLSAVHVSFVHDRSRVVWFIQPVSEDNATSPAMREHLWRMTRHFIYGTFESIQSTCLDLLHLPISVAISRDSVPWEKVGREYAQLGKYFQSGTEKQLLVVEGERIDEQSVQEDDLIDTKQLITQYELLSYNLEHQQQSAFSQILRNLLDTGSQASRLGNWLLAAQISTTVLAIFQPFVLKLPKSDAPAPAGGSSSYKPELLLNWHEAEMEIRKRAEALFEHKKIDAETEGDEIIHKVNAFIQSRLGGDLTLNAIAQAMGHNPSYLSRLYKHKAGQGLSEYIMDARLRLAKELLAQPQFKISEVSKGVGFLSEHYFYRFFKRATKLTPQEYREQLVNKGQ</sequence>
<evidence type="ECO:0000313" key="8">
    <source>
        <dbReference type="Proteomes" id="UP000272528"/>
    </source>
</evidence>
<dbReference type="InterPro" id="IPR001789">
    <property type="entry name" value="Sig_transdc_resp-reg_receiver"/>
</dbReference>
<evidence type="ECO:0000259" key="6">
    <source>
        <dbReference type="PROSITE" id="PS50110"/>
    </source>
</evidence>
<reference evidence="8" key="1">
    <citation type="submission" date="2018-12" db="EMBL/GenBank/DDBJ databases">
        <title>Genome sequence of Peanibacillus sp.</title>
        <authorList>
            <person name="Subramani G."/>
            <person name="Srinivasan S."/>
            <person name="Kim M.K."/>
        </authorList>
    </citation>
    <scope>NUCLEOTIDE SEQUENCE [LARGE SCALE GENOMIC DNA]</scope>
    <source>
        <strain evidence="8">18JY67-1</strain>
    </source>
</reference>
<dbReference type="PANTHER" id="PTHR43280">
    <property type="entry name" value="ARAC-FAMILY TRANSCRIPTIONAL REGULATOR"/>
    <property type="match status" value="1"/>
</dbReference>
<dbReference type="Pfam" id="PF12833">
    <property type="entry name" value="HTH_18"/>
    <property type="match status" value="1"/>
</dbReference>
<keyword evidence="8" id="KW-1185">Reference proteome</keyword>
<protein>
    <submittedName>
        <fullName evidence="7">Response regulator</fullName>
    </submittedName>
</protein>
<dbReference type="EMBL" id="CP034437">
    <property type="protein sequence ID" value="AZN40305.1"/>
    <property type="molecule type" value="Genomic_DNA"/>
</dbReference>
<dbReference type="PROSITE" id="PS01124">
    <property type="entry name" value="HTH_ARAC_FAMILY_2"/>
    <property type="match status" value="1"/>
</dbReference>
<dbReference type="Gene3D" id="3.40.50.2300">
    <property type="match status" value="1"/>
</dbReference>
<evidence type="ECO:0000313" key="7">
    <source>
        <dbReference type="EMBL" id="AZN40305.1"/>
    </source>
</evidence>
<dbReference type="OrthoDB" id="2543932at2"/>
<proteinExistence type="predicted"/>
<keyword evidence="3" id="KW-0804">Transcription</keyword>
<gene>
    <name evidence="7" type="ORF">EJC50_12110</name>
</gene>
<dbReference type="KEGG" id="palb:EJC50_12110"/>
<feature type="domain" description="Response regulatory" evidence="6">
    <location>
        <begin position="3"/>
        <end position="122"/>
    </location>
</feature>
<feature type="domain" description="HTH araC/xylS-type" evidence="5">
    <location>
        <begin position="454"/>
        <end position="552"/>
    </location>
</feature>
<dbReference type="SUPFAM" id="SSF46689">
    <property type="entry name" value="Homeodomain-like"/>
    <property type="match status" value="2"/>
</dbReference>
<dbReference type="AlphaFoldDB" id="A0A3S9A3K6"/>
<evidence type="ECO:0000259" key="5">
    <source>
        <dbReference type="PROSITE" id="PS01124"/>
    </source>
</evidence>
<dbReference type="SUPFAM" id="SSF52172">
    <property type="entry name" value="CheY-like"/>
    <property type="match status" value="1"/>
</dbReference>
<keyword evidence="4" id="KW-0597">Phosphoprotein</keyword>
<keyword evidence="2" id="KW-0238">DNA-binding</keyword>
<dbReference type="PANTHER" id="PTHR43280:SF2">
    <property type="entry name" value="HTH-TYPE TRANSCRIPTIONAL REGULATOR EXSA"/>
    <property type="match status" value="1"/>
</dbReference>
<dbReference type="InterPro" id="IPR018060">
    <property type="entry name" value="HTH_AraC"/>
</dbReference>
<dbReference type="SMART" id="SM00448">
    <property type="entry name" value="REC"/>
    <property type="match status" value="1"/>
</dbReference>
<keyword evidence="1" id="KW-0805">Transcription regulation</keyword>
<evidence type="ECO:0000256" key="3">
    <source>
        <dbReference type="ARBA" id="ARBA00023163"/>
    </source>
</evidence>
<dbReference type="Pfam" id="PF00072">
    <property type="entry name" value="Response_reg"/>
    <property type="match status" value="1"/>
</dbReference>
<dbReference type="InterPro" id="IPR009057">
    <property type="entry name" value="Homeodomain-like_sf"/>
</dbReference>
<evidence type="ECO:0000256" key="2">
    <source>
        <dbReference type="ARBA" id="ARBA00023125"/>
    </source>
</evidence>
<evidence type="ECO:0000256" key="1">
    <source>
        <dbReference type="ARBA" id="ARBA00023015"/>
    </source>
</evidence>
<dbReference type="GO" id="GO:0000160">
    <property type="term" value="P:phosphorelay signal transduction system"/>
    <property type="evidence" value="ECO:0007669"/>
    <property type="project" value="InterPro"/>
</dbReference>
<dbReference type="RefSeq" id="WP_126015536.1">
    <property type="nucleotide sequence ID" value="NZ_CP034437.1"/>
</dbReference>
<dbReference type="GO" id="GO:0043565">
    <property type="term" value="F:sequence-specific DNA binding"/>
    <property type="evidence" value="ECO:0007669"/>
    <property type="project" value="InterPro"/>
</dbReference>
<dbReference type="Gene3D" id="1.10.10.60">
    <property type="entry name" value="Homeodomain-like"/>
    <property type="match status" value="2"/>
</dbReference>
<dbReference type="CDD" id="cd17536">
    <property type="entry name" value="REC_YesN-like"/>
    <property type="match status" value="1"/>
</dbReference>
<organism evidence="7 8">
    <name type="scientific">Paenibacillus albus</name>
    <dbReference type="NCBI Taxonomy" id="2495582"/>
    <lineage>
        <taxon>Bacteria</taxon>
        <taxon>Bacillati</taxon>
        <taxon>Bacillota</taxon>
        <taxon>Bacilli</taxon>
        <taxon>Bacillales</taxon>
        <taxon>Paenibacillaceae</taxon>
        <taxon>Paenibacillus</taxon>
    </lineage>
</organism>
<feature type="modified residue" description="4-aspartylphosphate" evidence="4">
    <location>
        <position position="57"/>
    </location>
</feature>